<dbReference type="InterPro" id="IPR013783">
    <property type="entry name" value="Ig-like_fold"/>
</dbReference>
<dbReference type="Proteomes" id="UP000184480">
    <property type="component" value="Unassembled WGS sequence"/>
</dbReference>
<name>A0A1M5BRP5_9BACT</name>
<accession>A0A1M5BRP5</accession>
<dbReference type="EMBL" id="FQUC01000006">
    <property type="protein sequence ID" value="SHF45234.1"/>
    <property type="molecule type" value="Genomic_DNA"/>
</dbReference>
<proteinExistence type="predicted"/>
<dbReference type="STRING" id="1346286.SAMN05444362_106171"/>
<evidence type="ECO:0000313" key="2">
    <source>
        <dbReference type="EMBL" id="SHF45234.1"/>
    </source>
</evidence>
<organism evidence="2 3">
    <name type="scientific">Dysgonomonas macrotermitis</name>
    <dbReference type="NCBI Taxonomy" id="1346286"/>
    <lineage>
        <taxon>Bacteria</taxon>
        <taxon>Pseudomonadati</taxon>
        <taxon>Bacteroidota</taxon>
        <taxon>Bacteroidia</taxon>
        <taxon>Bacteroidales</taxon>
        <taxon>Dysgonomonadaceae</taxon>
        <taxon>Dysgonomonas</taxon>
    </lineage>
</organism>
<dbReference type="RefSeq" id="WP_062180072.1">
    <property type="nucleotide sequence ID" value="NZ_BBXL01000009.1"/>
</dbReference>
<feature type="chain" id="PRO_5009909121" description="SprB repeat-containing protein" evidence="1">
    <location>
        <begin position="24"/>
        <end position="969"/>
    </location>
</feature>
<sequence length="969" mass="105035">MKLLYSLVLFFSLFAGFTGTIDAQTTCNENFTVTTTSTPSTCQSNGTITVTLGGDITDIFNVQYGVSSQDGFLINPQESNVLTNIPPGTYEVTVRAFCRINSDYDVVKTISNVVVGGNYIVPTASFNATSSRKSYDICDTGIIALNVNNGSGTFTFTITSAPTGVPTGVITPTKSGTLYTFPGENYPSGNYEVQINDGCYTTVCAFELGQVTGFPAFTYSSYTGFRPTLVDNTCTTVYWYAGAVTTANADYYRYYQDGMYQVGAAPYNTTIPTNWTDWTAANLSSSRLLLDISPNNYINFYPGTTTTISVYTRLKGCDTGYSIINTYIKAPSMTNAVTLRTCEDYVYTIRPWTDYDGVFCYPLSVEVTKVSDGSVVFTNPSWSYNSSGIPVTLEYNVNYRVTMTGADSKVASTTTNQNRNLVFTTDILNCDTYQIRYYAPTYTTCWPVTVTITDESGNLVCTNTFSTTATQTSCELQYGVNYTVTMTYDTDPSFVYTVTKKLDSAFPTAYTMSLYSSTSYCYENYGYINVTRVGSGTYPAGTKVTITGPAGYTSQTVTTSSSSTSSISMGYTTLPPGEYTATIDHGCGTPITAVVTLNGAYSGNALDYTTENTCSGMKVTPTGLMTYQGSSTTTYYRLISGPTGYDKTVITPGGYFVFSAPGTYVLGIMVTNSATACAFKQVTIEYTAPPLALSGTETSAYVCTDDATGVIRLKAINGVAPYTYQLWNEENTAKVGVADIESSGAVNFMYGTSGATYTARIIDQCGNMFSQQITMARLKDARVVYTPNNNVCTDGSIELKCITLGETMYKWTGPNGFTSDSQSPTRPDADVSMSGWYKVTVMPEFCGDPMQDSVYINVYHPLIAGQVTAPQEICVRTLVQTPLNCTVTGGSGIYTYQWQISTDGTSTWSNITGANTVSYTPTVQIRSGIYYYRVLTTDICGTVESAPITVNVTPCYIPINPHIRGRADQ</sequence>
<dbReference type="OrthoDB" id="993885at2"/>
<gene>
    <name evidence="2" type="ORF">SAMN05444362_106171</name>
</gene>
<reference evidence="3" key="1">
    <citation type="submission" date="2016-11" db="EMBL/GenBank/DDBJ databases">
        <authorList>
            <person name="Varghese N."/>
            <person name="Submissions S."/>
        </authorList>
    </citation>
    <scope>NUCLEOTIDE SEQUENCE [LARGE SCALE GENOMIC DNA]</scope>
    <source>
        <strain evidence="3">DSM 27370</strain>
    </source>
</reference>
<dbReference type="Gene3D" id="2.60.40.2700">
    <property type="match status" value="1"/>
</dbReference>
<feature type="signal peptide" evidence="1">
    <location>
        <begin position="1"/>
        <end position="23"/>
    </location>
</feature>
<protein>
    <recommendedName>
        <fullName evidence="4">SprB repeat-containing protein</fullName>
    </recommendedName>
</protein>
<evidence type="ECO:0000256" key="1">
    <source>
        <dbReference type="SAM" id="SignalP"/>
    </source>
</evidence>
<dbReference type="AlphaFoldDB" id="A0A1M5BRP5"/>
<evidence type="ECO:0000313" key="3">
    <source>
        <dbReference type="Proteomes" id="UP000184480"/>
    </source>
</evidence>
<dbReference type="Gene3D" id="2.60.40.10">
    <property type="entry name" value="Immunoglobulins"/>
    <property type="match status" value="1"/>
</dbReference>
<evidence type="ECO:0008006" key="4">
    <source>
        <dbReference type="Google" id="ProtNLM"/>
    </source>
</evidence>
<keyword evidence="3" id="KW-1185">Reference proteome</keyword>
<keyword evidence="1" id="KW-0732">Signal</keyword>